<dbReference type="AlphaFoldDB" id="A0AAV2I6U1"/>
<keyword evidence="3" id="KW-1185">Reference proteome</keyword>
<comment type="caution">
    <text evidence="2">The sequence shown here is derived from an EMBL/GenBank/DDBJ whole genome shotgun (WGS) entry which is preliminary data.</text>
</comment>
<accession>A0AAV2I6U1</accession>
<evidence type="ECO:0000313" key="3">
    <source>
        <dbReference type="Proteomes" id="UP001497497"/>
    </source>
</evidence>
<keyword evidence="1" id="KW-0732">Signal</keyword>
<name>A0AAV2I6U1_LYMST</name>
<sequence>MIAFSKKVLLIIVYIKVNTHAQTIELKRYRQQDAKTQCTKGIINDIDTVVFIARIHYHPDSHIQMFYQQTNSSKFTFILTLPLDDLLKTSGINHMPETDFNISIPIPAKTEYSELAIHAKLMRSQSEFVTSSIQYFPEIFDSKSTNGTLFINGKKTSYSEKHFEIKVPECISNSEDKSCRLNVLFFCESQASPCLVQLKSDKLNKVALGERFASLDIPYTKEEEINIYISYAACRWINQNEIQVTIKTELSKSLGNIKARTFPWDSGLQVCSGLRIGRRQGPFDPVNVTQGTRQLWRVLHGQTRDMLGTCHK</sequence>
<organism evidence="2 3">
    <name type="scientific">Lymnaea stagnalis</name>
    <name type="common">Great pond snail</name>
    <name type="synonym">Helix stagnalis</name>
    <dbReference type="NCBI Taxonomy" id="6523"/>
    <lineage>
        <taxon>Eukaryota</taxon>
        <taxon>Metazoa</taxon>
        <taxon>Spiralia</taxon>
        <taxon>Lophotrochozoa</taxon>
        <taxon>Mollusca</taxon>
        <taxon>Gastropoda</taxon>
        <taxon>Heterobranchia</taxon>
        <taxon>Euthyneura</taxon>
        <taxon>Panpulmonata</taxon>
        <taxon>Hygrophila</taxon>
        <taxon>Lymnaeoidea</taxon>
        <taxon>Lymnaeidae</taxon>
        <taxon>Lymnaea</taxon>
    </lineage>
</organism>
<gene>
    <name evidence="2" type="ORF">GSLYS_00016046001</name>
</gene>
<evidence type="ECO:0000256" key="1">
    <source>
        <dbReference type="SAM" id="SignalP"/>
    </source>
</evidence>
<reference evidence="2 3" key="1">
    <citation type="submission" date="2024-04" db="EMBL/GenBank/DDBJ databases">
        <authorList>
            <consortium name="Genoscope - CEA"/>
            <person name="William W."/>
        </authorList>
    </citation>
    <scope>NUCLEOTIDE SEQUENCE [LARGE SCALE GENOMIC DNA]</scope>
</reference>
<proteinExistence type="predicted"/>
<evidence type="ECO:0000313" key="2">
    <source>
        <dbReference type="EMBL" id="CAL1542452.1"/>
    </source>
</evidence>
<feature type="chain" id="PRO_5043999309" evidence="1">
    <location>
        <begin position="22"/>
        <end position="312"/>
    </location>
</feature>
<dbReference type="Proteomes" id="UP001497497">
    <property type="component" value="Unassembled WGS sequence"/>
</dbReference>
<dbReference type="EMBL" id="CAXITT010000487">
    <property type="protein sequence ID" value="CAL1542452.1"/>
    <property type="molecule type" value="Genomic_DNA"/>
</dbReference>
<feature type="signal peptide" evidence="1">
    <location>
        <begin position="1"/>
        <end position="21"/>
    </location>
</feature>
<protein>
    <submittedName>
        <fullName evidence="2">Uncharacterized protein</fullName>
    </submittedName>
</protein>